<dbReference type="InterPro" id="IPR004360">
    <property type="entry name" value="Glyas_Fos-R_dOase_dom"/>
</dbReference>
<dbReference type="PANTHER" id="PTHR11959">
    <property type="entry name" value="4-HYDROXYPHENYLPYRUVATE DIOXYGENASE"/>
    <property type="match status" value="1"/>
</dbReference>
<name>A0AA36FIW1_OCTVU</name>
<dbReference type="Pfam" id="PF00903">
    <property type="entry name" value="Glyoxalase"/>
    <property type="match status" value="1"/>
</dbReference>
<dbReference type="InterPro" id="IPR041735">
    <property type="entry name" value="4OHPhenylPyrv_dOase_C"/>
</dbReference>
<protein>
    <recommendedName>
        <fullName evidence="2">Glyoxalase/fosfomycin resistance/dioxygenase domain-containing protein</fullName>
    </recommendedName>
</protein>
<evidence type="ECO:0000256" key="1">
    <source>
        <dbReference type="ARBA" id="ARBA00022723"/>
    </source>
</evidence>
<sequence length="460" mass="52408">MLQHSIHHIEIGVRENGEEFVLELCKKLGLYRAGYRETVHSRQWLVRANDWVQLLVTEIRSSPPEQEQQNCAHSDQQRDEAIANDPYLVLWDQDVDEGGRPVRNSVFNVCLTVKDIQRQVERLERCGAKMEKPVTVLSDADGEVKVAMVRSCLGNVVHTLVERQHYSGFFLPGFTSIRRQDVKTDDGYDEIRPPTPPRNRITHVDHVTFAVEVDTSQDIIAWYENAFGMKRFYVNSCLICHCSAEDDGEGFVINLPNMALRLKAFEYWKCAETGVSSNTTLHHHSNGDVGVNDDDDDGCNKLLFVIAESLKDSEPNQVDTFLKDHKGPGIQHVALHTGNIVDTVSRLKQQGLQFVDPPHTYYKEINGMLKDLNMKESVSRLEDLGILVDVEYGNDKTHGDKKAKYLLQKFTKPIFEVNTFFFEIIQRMGATGFGANNIIALWRSLQALLQTEQQQQQHDV</sequence>
<reference evidence="3" key="1">
    <citation type="submission" date="2023-08" db="EMBL/GenBank/DDBJ databases">
        <authorList>
            <person name="Alioto T."/>
            <person name="Alioto T."/>
            <person name="Gomez Garrido J."/>
        </authorList>
    </citation>
    <scope>NUCLEOTIDE SEQUENCE</scope>
</reference>
<proteinExistence type="predicted"/>
<evidence type="ECO:0000313" key="3">
    <source>
        <dbReference type="EMBL" id="CAI9735893.1"/>
    </source>
</evidence>
<dbReference type="GO" id="GO:0003868">
    <property type="term" value="F:4-hydroxyphenylpyruvate dioxygenase activity"/>
    <property type="evidence" value="ECO:0007669"/>
    <property type="project" value="InterPro"/>
</dbReference>
<dbReference type="InterPro" id="IPR029068">
    <property type="entry name" value="Glyas_Bleomycin-R_OHBP_Dase"/>
</dbReference>
<dbReference type="SUPFAM" id="SSF54593">
    <property type="entry name" value="Glyoxalase/Bleomycin resistance protein/Dihydroxybiphenyl dioxygenase"/>
    <property type="match status" value="2"/>
</dbReference>
<dbReference type="PANTHER" id="PTHR11959:SF10">
    <property type="entry name" value="4-HYDROXYPHENYLPYRUVATE DIOXYGENASE-LIKE PROTEIN"/>
    <property type="match status" value="1"/>
</dbReference>
<dbReference type="Proteomes" id="UP001162480">
    <property type="component" value="Chromosome 18"/>
</dbReference>
<evidence type="ECO:0000313" key="4">
    <source>
        <dbReference type="Proteomes" id="UP001162480"/>
    </source>
</evidence>
<dbReference type="GO" id="GO:0009072">
    <property type="term" value="P:aromatic amino acid metabolic process"/>
    <property type="evidence" value="ECO:0007669"/>
    <property type="project" value="InterPro"/>
</dbReference>
<dbReference type="AlphaFoldDB" id="A0AA36FIW1"/>
<keyword evidence="4" id="KW-1185">Reference proteome</keyword>
<accession>A0AA36FIW1</accession>
<organism evidence="3 4">
    <name type="scientific">Octopus vulgaris</name>
    <name type="common">Common octopus</name>
    <dbReference type="NCBI Taxonomy" id="6645"/>
    <lineage>
        <taxon>Eukaryota</taxon>
        <taxon>Metazoa</taxon>
        <taxon>Spiralia</taxon>
        <taxon>Lophotrochozoa</taxon>
        <taxon>Mollusca</taxon>
        <taxon>Cephalopoda</taxon>
        <taxon>Coleoidea</taxon>
        <taxon>Octopodiformes</taxon>
        <taxon>Octopoda</taxon>
        <taxon>Incirrata</taxon>
        <taxon>Octopodidae</taxon>
        <taxon>Octopus</taxon>
    </lineage>
</organism>
<dbReference type="InterPro" id="IPR005956">
    <property type="entry name" value="4OHPhenylPyrv_dOase"/>
</dbReference>
<dbReference type="EMBL" id="OX597831">
    <property type="protein sequence ID" value="CAI9735893.1"/>
    <property type="molecule type" value="Genomic_DNA"/>
</dbReference>
<dbReference type="CDD" id="cd07250">
    <property type="entry name" value="HPPD_C_like"/>
    <property type="match status" value="1"/>
</dbReference>
<evidence type="ECO:0000259" key="2">
    <source>
        <dbReference type="Pfam" id="PF00903"/>
    </source>
</evidence>
<dbReference type="Gene3D" id="3.10.180.10">
    <property type="entry name" value="2,3-Dihydroxybiphenyl 1,2-Dioxygenase, domain 1"/>
    <property type="match status" value="2"/>
</dbReference>
<keyword evidence="1" id="KW-0479">Metal-binding</keyword>
<feature type="domain" description="Glyoxalase/fosfomycin resistance/dioxygenase" evidence="2">
    <location>
        <begin position="204"/>
        <end position="362"/>
    </location>
</feature>
<gene>
    <name evidence="3" type="ORF">OCTVUL_1B015168</name>
</gene>
<dbReference type="GO" id="GO:0046872">
    <property type="term" value="F:metal ion binding"/>
    <property type="evidence" value="ECO:0007669"/>
    <property type="project" value="UniProtKB-KW"/>
</dbReference>